<dbReference type="Gene3D" id="2.40.280.10">
    <property type="match status" value="1"/>
</dbReference>
<dbReference type="AlphaFoldDB" id="A0A0G0H7X9"/>
<dbReference type="GO" id="GO:0005829">
    <property type="term" value="C:cytosol"/>
    <property type="evidence" value="ECO:0007669"/>
    <property type="project" value="TreeGrafter"/>
</dbReference>
<dbReference type="PANTHER" id="PTHR30308">
    <property type="entry name" value="TMRNA-BINDING COMPONENT OF TRANS-TRANSLATION TAGGING COMPLEX"/>
    <property type="match status" value="1"/>
</dbReference>
<evidence type="ECO:0000256" key="1">
    <source>
        <dbReference type="ARBA" id="ARBA00022490"/>
    </source>
</evidence>
<sequence length="149" mass="17217">MPTLIENKKARFDYEILEKFDAGIELQGFEVKSIKNNQGKLEGAFVIIRGGEAYLMGVQIPPYQAKNTPPQYDPLRNRKLLLTKKEIAELLGKEKAKGLTIIPISMYTKGRKIKVSLAVVKGKKKFDKRETIKKRETEREIRREMRHES</sequence>
<dbReference type="InterPro" id="IPR020081">
    <property type="entry name" value="SsrA-bd_prot_CS"/>
</dbReference>
<dbReference type="Pfam" id="PF01668">
    <property type="entry name" value="SmpB"/>
    <property type="match status" value="1"/>
</dbReference>
<dbReference type="GO" id="GO:0070930">
    <property type="term" value="P:trans-translation-dependent protein tagging"/>
    <property type="evidence" value="ECO:0007669"/>
    <property type="project" value="TreeGrafter"/>
</dbReference>
<protein>
    <recommendedName>
        <fullName evidence="3">SsrA-binding protein</fullName>
    </recommendedName>
    <alternativeName>
        <fullName evidence="3">Small protein B</fullName>
    </alternativeName>
</protein>
<dbReference type="Proteomes" id="UP000033876">
    <property type="component" value="Unassembled WGS sequence"/>
</dbReference>
<organism evidence="4 5">
    <name type="scientific">Candidatus Nomurabacteria bacterium GW2011_GWB1_37_5</name>
    <dbReference type="NCBI Taxonomy" id="1618742"/>
    <lineage>
        <taxon>Bacteria</taxon>
        <taxon>Candidatus Nomuraibacteriota</taxon>
    </lineage>
</organism>
<evidence type="ECO:0000313" key="5">
    <source>
        <dbReference type="Proteomes" id="UP000033876"/>
    </source>
</evidence>
<name>A0A0G0H7X9_9BACT</name>
<dbReference type="InterPro" id="IPR000037">
    <property type="entry name" value="SsrA-bd_prot"/>
</dbReference>
<keyword evidence="1 3" id="KW-0963">Cytoplasm</keyword>
<dbReference type="InterPro" id="IPR023620">
    <property type="entry name" value="SmpB"/>
</dbReference>
<dbReference type="GO" id="GO:0070929">
    <property type="term" value="P:trans-translation"/>
    <property type="evidence" value="ECO:0007669"/>
    <property type="project" value="UniProtKB-UniRule"/>
</dbReference>
<keyword evidence="2 3" id="KW-0694">RNA-binding</keyword>
<accession>A0A0G0H7X9</accession>
<dbReference type="CDD" id="cd09294">
    <property type="entry name" value="SmpB"/>
    <property type="match status" value="1"/>
</dbReference>
<comment type="similarity">
    <text evidence="3">Belongs to the SmpB family.</text>
</comment>
<evidence type="ECO:0000256" key="3">
    <source>
        <dbReference type="HAMAP-Rule" id="MF_00023"/>
    </source>
</evidence>
<comment type="subcellular location">
    <subcellularLocation>
        <location evidence="3">Cytoplasm</location>
    </subcellularLocation>
    <text evidence="3">The tmRNA-SmpB complex associates with stalled 70S ribosomes.</text>
</comment>
<reference evidence="4 5" key="1">
    <citation type="journal article" date="2015" name="Nature">
        <title>rRNA introns, odd ribosomes, and small enigmatic genomes across a large radiation of phyla.</title>
        <authorList>
            <person name="Brown C.T."/>
            <person name="Hug L.A."/>
            <person name="Thomas B.C."/>
            <person name="Sharon I."/>
            <person name="Castelle C.J."/>
            <person name="Singh A."/>
            <person name="Wilkins M.J."/>
            <person name="Williams K.H."/>
            <person name="Banfield J.F."/>
        </authorList>
    </citation>
    <scope>NUCLEOTIDE SEQUENCE [LARGE SCALE GENOMIC DNA]</scope>
</reference>
<dbReference type="NCBIfam" id="NF003843">
    <property type="entry name" value="PRK05422.1"/>
    <property type="match status" value="1"/>
</dbReference>
<proteinExistence type="inferred from homology"/>
<dbReference type="EMBL" id="LBTF01000042">
    <property type="protein sequence ID" value="KKQ34615.1"/>
    <property type="molecule type" value="Genomic_DNA"/>
</dbReference>
<dbReference type="HAMAP" id="MF_00023">
    <property type="entry name" value="SmpB"/>
    <property type="match status" value="1"/>
</dbReference>
<dbReference type="SUPFAM" id="SSF74982">
    <property type="entry name" value="Small protein B (SmpB)"/>
    <property type="match status" value="1"/>
</dbReference>
<comment type="function">
    <text evidence="3">Required for rescue of stalled ribosomes mediated by trans-translation. Binds to transfer-messenger RNA (tmRNA), required for stable association of tmRNA with ribosomes. tmRNA and SmpB together mimic tRNA shape, replacing the anticodon stem-loop with SmpB. tmRNA is encoded by the ssrA gene; the 2 termini fold to resemble tRNA(Ala) and it encodes a 'tag peptide', a short internal open reading frame. During trans-translation Ala-aminoacylated tmRNA acts like a tRNA, entering the A-site of stalled ribosomes, displacing the stalled mRNA. The ribosome then switches to translate the ORF on the tmRNA; the nascent peptide is terminated with the 'tag peptide' encoded by the tmRNA and targeted for degradation. The ribosome is freed to recommence translation, which seems to be the essential function of trans-translation.</text>
</comment>
<evidence type="ECO:0000256" key="2">
    <source>
        <dbReference type="ARBA" id="ARBA00022884"/>
    </source>
</evidence>
<gene>
    <name evidence="3" type="primary">smpB</name>
    <name evidence="4" type="ORF">US50_C0042G0004</name>
</gene>
<dbReference type="GO" id="GO:0003723">
    <property type="term" value="F:RNA binding"/>
    <property type="evidence" value="ECO:0007669"/>
    <property type="project" value="UniProtKB-UniRule"/>
</dbReference>
<dbReference type="NCBIfam" id="TIGR00086">
    <property type="entry name" value="smpB"/>
    <property type="match status" value="1"/>
</dbReference>
<dbReference type="PROSITE" id="PS01317">
    <property type="entry name" value="SSRP"/>
    <property type="match status" value="1"/>
</dbReference>
<comment type="caution">
    <text evidence="4">The sequence shown here is derived from an EMBL/GenBank/DDBJ whole genome shotgun (WGS) entry which is preliminary data.</text>
</comment>
<dbReference type="PATRIC" id="fig|1618742.3.peg.657"/>
<evidence type="ECO:0000313" key="4">
    <source>
        <dbReference type="EMBL" id="KKQ34615.1"/>
    </source>
</evidence>
<dbReference type="PANTHER" id="PTHR30308:SF2">
    <property type="entry name" value="SSRA-BINDING PROTEIN"/>
    <property type="match status" value="1"/>
</dbReference>